<feature type="domain" description="Oxidoreductase-like" evidence="1">
    <location>
        <begin position="31"/>
        <end position="65"/>
    </location>
</feature>
<dbReference type="EMBL" id="QPJK01000008">
    <property type="protein sequence ID" value="RCW68196.1"/>
    <property type="molecule type" value="Genomic_DNA"/>
</dbReference>
<evidence type="ECO:0000313" key="2">
    <source>
        <dbReference type="EMBL" id="RCW68196.1"/>
    </source>
</evidence>
<dbReference type="AlphaFoldDB" id="A0A368XLX1"/>
<sequence>MTPPPTDAASARTAIAAVAAQLAACGIDGMRAPPPEPTTCCGRGCNGCVWEGYLGAVAWWCEDAQALLAEAS</sequence>
<gene>
    <name evidence="2" type="ORF">DES41_108378</name>
</gene>
<organism evidence="2 3">
    <name type="scientific">Pseudorhodoferax soli</name>
    <dbReference type="NCBI Taxonomy" id="545864"/>
    <lineage>
        <taxon>Bacteria</taxon>
        <taxon>Pseudomonadati</taxon>
        <taxon>Pseudomonadota</taxon>
        <taxon>Betaproteobacteria</taxon>
        <taxon>Burkholderiales</taxon>
        <taxon>Comamonadaceae</taxon>
    </lineage>
</organism>
<accession>A0A368XLX1</accession>
<dbReference type="Pfam" id="PF09791">
    <property type="entry name" value="Oxidored-like"/>
    <property type="match status" value="1"/>
</dbReference>
<name>A0A368XLX1_9BURK</name>
<dbReference type="Proteomes" id="UP000252884">
    <property type="component" value="Unassembled WGS sequence"/>
</dbReference>
<evidence type="ECO:0000259" key="1">
    <source>
        <dbReference type="Pfam" id="PF09791"/>
    </source>
</evidence>
<dbReference type="InterPro" id="IPR019180">
    <property type="entry name" value="Oxidoreductase-like_N"/>
</dbReference>
<comment type="caution">
    <text evidence="2">The sequence shown here is derived from an EMBL/GenBank/DDBJ whole genome shotgun (WGS) entry which is preliminary data.</text>
</comment>
<reference evidence="2 3" key="1">
    <citation type="submission" date="2018-07" db="EMBL/GenBank/DDBJ databases">
        <title>Genomic Encyclopedia of Type Strains, Phase IV (KMG-IV): sequencing the most valuable type-strain genomes for metagenomic binning, comparative biology and taxonomic classification.</title>
        <authorList>
            <person name="Goeker M."/>
        </authorList>
    </citation>
    <scope>NUCLEOTIDE SEQUENCE [LARGE SCALE GENOMIC DNA]</scope>
    <source>
        <strain evidence="2 3">DSM 21634</strain>
    </source>
</reference>
<keyword evidence="3" id="KW-1185">Reference proteome</keyword>
<evidence type="ECO:0000313" key="3">
    <source>
        <dbReference type="Proteomes" id="UP000252884"/>
    </source>
</evidence>
<protein>
    <submittedName>
        <fullName evidence="2">Oxidoreductase family protein</fullName>
    </submittedName>
</protein>
<dbReference type="RefSeq" id="WP_245965884.1">
    <property type="nucleotide sequence ID" value="NZ_QPJK01000008.1"/>
</dbReference>
<proteinExistence type="predicted"/>